<dbReference type="Proteomes" id="UP000838763">
    <property type="component" value="Unassembled WGS sequence"/>
</dbReference>
<accession>A0A9P1M6I4</accession>
<feature type="compositionally biased region" description="Basic and acidic residues" evidence="1">
    <location>
        <begin position="24"/>
        <end position="35"/>
    </location>
</feature>
<evidence type="ECO:0000256" key="1">
    <source>
        <dbReference type="SAM" id="MobiDB-lite"/>
    </source>
</evidence>
<evidence type="ECO:0000313" key="2">
    <source>
        <dbReference type="EMBL" id="CAI4211388.1"/>
    </source>
</evidence>
<proteinExistence type="predicted"/>
<sequence length="101" mass="11081">MSRDNDTSRGGGGDNFFDAPQYDDDSHRDIGRKSPSDPCNSSLYDTELMVSDNDEDPEGGTQGQEAAPEQISRMLKDLEKSRELEPLGAVGFKAKIDANNR</sequence>
<reference evidence="2" key="1">
    <citation type="submission" date="2022-11" db="EMBL/GenBank/DDBJ databases">
        <authorList>
            <person name="Scott C."/>
            <person name="Bruce N."/>
        </authorList>
    </citation>
    <scope>NUCLEOTIDE SEQUENCE</scope>
</reference>
<protein>
    <submittedName>
        <fullName evidence="2">Uncharacterized protein</fullName>
    </submittedName>
</protein>
<dbReference type="AlphaFoldDB" id="A0A9P1M6I4"/>
<name>A0A9P1M6I4_9PEZI</name>
<keyword evidence="3" id="KW-1185">Reference proteome</keyword>
<organism evidence="2 3">
    <name type="scientific">Parascedosporium putredinis</name>
    <dbReference type="NCBI Taxonomy" id="1442378"/>
    <lineage>
        <taxon>Eukaryota</taxon>
        <taxon>Fungi</taxon>
        <taxon>Dikarya</taxon>
        <taxon>Ascomycota</taxon>
        <taxon>Pezizomycotina</taxon>
        <taxon>Sordariomycetes</taxon>
        <taxon>Hypocreomycetidae</taxon>
        <taxon>Microascales</taxon>
        <taxon>Microascaceae</taxon>
        <taxon>Parascedosporium</taxon>
    </lineage>
</organism>
<comment type="caution">
    <text evidence="2">The sequence shown here is derived from an EMBL/GenBank/DDBJ whole genome shotgun (WGS) entry which is preliminary data.</text>
</comment>
<feature type="region of interest" description="Disordered" evidence="1">
    <location>
        <begin position="1"/>
        <end position="69"/>
    </location>
</feature>
<evidence type="ECO:0000313" key="3">
    <source>
        <dbReference type="Proteomes" id="UP000838763"/>
    </source>
</evidence>
<gene>
    <name evidence="2" type="ORF">PPNO1_LOCUS1183</name>
</gene>
<dbReference type="EMBL" id="CALLCH030000001">
    <property type="protein sequence ID" value="CAI4211388.1"/>
    <property type="molecule type" value="Genomic_DNA"/>
</dbReference>